<evidence type="ECO:0000313" key="3">
    <source>
        <dbReference type="Proteomes" id="UP001165293"/>
    </source>
</evidence>
<dbReference type="Gene3D" id="3.30.70.1440">
    <property type="entry name" value="Multidrug efflux transporter AcrB pore domain"/>
    <property type="match status" value="1"/>
</dbReference>
<dbReference type="SUPFAM" id="SSF82693">
    <property type="entry name" value="Multidrug efflux transporter AcrB pore domain, PN1, PN2, PC1 and PC2 subdomains"/>
    <property type="match status" value="4"/>
</dbReference>
<dbReference type="PANTHER" id="PTHR32063">
    <property type="match status" value="1"/>
</dbReference>
<keyword evidence="1" id="KW-0472">Membrane</keyword>
<accession>A0ABS8JLP9</accession>
<evidence type="ECO:0000256" key="1">
    <source>
        <dbReference type="SAM" id="Phobius"/>
    </source>
</evidence>
<dbReference type="PRINTS" id="PR00702">
    <property type="entry name" value="ACRIFLAVINRP"/>
</dbReference>
<feature type="transmembrane region" description="Helical" evidence="1">
    <location>
        <begin position="12"/>
        <end position="29"/>
    </location>
</feature>
<keyword evidence="3" id="KW-1185">Reference proteome</keyword>
<comment type="caution">
    <text evidence="2">The sequence shown here is derived from an EMBL/GenBank/DDBJ whole genome shotgun (WGS) entry which is preliminary data.</text>
</comment>
<dbReference type="Gene3D" id="3.30.70.1430">
    <property type="entry name" value="Multidrug efflux transporter AcrB pore domain"/>
    <property type="match status" value="2"/>
</dbReference>
<dbReference type="Gene3D" id="1.20.1640.10">
    <property type="entry name" value="Multidrug efflux transporter AcrB transmembrane domain"/>
    <property type="match status" value="2"/>
</dbReference>
<feature type="transmembrane region" description="Helical" evidence="1">
    <location>
        <begin position="358"/>
        <end position="379"/>
    </location>
</feature>
<dbReference type="Gene3D" id="3.30.70.1320">
    <property type="entry name" value="Multidrug efflux transporter AcrB pore domain like"/>
    <property type="match status" value="1"/>
</dbReference>
<feature type="transmembrane region" description="Helical" evidence="1">
    <location>
        <begin position="332"/>
        <end position="351"/>
    </location>
</feature>
<organism evidence="2 3">
    <name type="scientific">Noviluteimonas lactosilytica</name>
    <dbReference type="NCBI Taxonomy" id="2888523"/>
    <lineage>
        <taxon>Bacteria</taxon>
        <taxon>Pseudomonadati</taxon>
        <taxon>Pseudomonadota</taxon>
        <taxon>Gammaproteobacteria</taxon>
        <taxon>Lysobacterales</taxon>
        <taxon>Lysobacteraceae</taxon>
        <taxon>Noviluteimonas</taxon>
    </lineage>
</organism>
<dbReference type="PANTHER" id="PTHR32063:SF14">
    <property type="entry name" value="BLL4319 PROTEIN"/>
    <property type="match status" value="1"/>
</dbReference>
<dbReference type="SUPFAM" id="SSF82866">
    <property type="entry name" value="Multidrug efflux transporter AcrB transmembrane domain"/>
    <property type="match status" value="2"/>
</dbReference>
<sequence>MVLSDISIRRPVFAMVINLVVLLVGIISFQRLAVRLIPNVDVPVVTVNTTYPGASAQVIESQITQPIEDALSGVEGIEYMQSTSREQSSQVTIRFRLNRDPDAAASDVRDRVAQARGFLPEEADESIIQKQEADQQPIIYLAFSSTRHSQVEIADYAERLVKDRVQTIPGVAQAQVYSSTFAMRVWIQPQRLAGFNMTPQDVENALRAQNVEIPAGRVEGKSREFTVLSQTDLQTPEEFGAIILGQFNGTLVRLRDVARVELGQQEDRFRARYNGTNAVPLGIVKQAVANPLDISDALEVMLPQITRSLPEGMKVEIAYDSTIFIRHSIEEVYRTVGEAIVLVIIVIFLFLRSWRAVLIPLVTIPLSLVGAFALMYVFGFTINTLTLLAMVLAIGLVVDDAIVMLENIYRHVEEGVPPFQAALQGSKEIGFAIIAMTLTLAAVYVPLAFSTGRTGKLFVEFALTLAGAVLVSGFTALTLSPMMCSKLLKHETKHGRFYEFGERMLRKLDNGYRATLTKALELKWAVVGVGLVVFALAGGLFYFMPKELAPQEDQGFIIGMGIAPEGSTVEYTDKYARQMEGMLLALPDQQRVFQIVGFPDVTQTIGFVMLKDWADRKQSAQAIAGSPFPPSGLAAQMFFAIPGVMAFTVTPPPLGQQGFGQPVEFVVQSTGTWEELNTVVSRMMAKMATENPRLTNPDTDLKLNKPQLKVEVDRDRVATVGSDVDVVGRTLETLLGGRNVTRFKKGSEQYDVIVQVEDAERRVPGDVSNIFVRNPEGQMIQLANLVNVRETVAAKELNHFNKLRAATISAGLAPGYTMAEALTWMEGALAEVAPETTYDLGGQSREFRESSSDFLFIFLLAIAFIFLVLAAQFESWIDPFVILLAVPLAAFGAFLFLSLANWGTSAGLWNVAASWNIYSQIGIVTLVGLIAKHGILIVEFSNQLQEENRTKLQAVIEASALRLRPILMTTGAMVFGALPLMIAAGAGAEARNQIGLVIVGGMGIGTFFTLFVVPVIYLLIGRDHYAIAQERRRIEGEGGAVPEAAH</sequence>
<feature type="transmembrane region" description="Helical" evidence="1">
    <location>
        <begin position="966"/>
        <end position="988"/>
    </location>
</feature>
<keyword evidence="1" id="KW-1133">Transmembrane helix</keyword>
<evidence type="ECO:0000313" key="2">
    <source>
        <dbReference type="EMBL" id="MCC8364363.1"/>
    </source>
</evidence>
<dbReference type="SUPFAM" id="SSF82714">
    <property type="entry name" value="Multidrug efflux transporter AcrB TolC docking domain, DN and DC subdomains"/>
    <property type="match status" value="2"/>
</dbReference>
<gene>
    <name evidence="2" type="ORF">LK996_14920</name>
</gene>
<proteinExistence type="predicted"/>
<feature type="transmembrane region" description="Helical" evidence="1">
    <location>
        <begin position="880"/>
        <end position="900"/>
    </location>
</feature>
<name>A0ABS8JLP9_9GAMM</name>
<dbReference type="Proteomes" id="UP001165293">
    <property type="component" value="Unassembled WGS sequence"/>
</dbReference>
<dbReference type="Pfam" id="PF00873">
    <property type="entry name" value="ACR_tran"/>
    <property type="match status" value="1"/>
</dbReference>
<keyword evidence="1" id="KW-0812">Transmembrane</keyword>
<feature type="transmembrane region" description="Helical" evidence="1">
    <location>
        <begin position="854"/>
        <end position="873"/>
    </location>
</feature>
<dbReference type="InterPro" id="IPR027463">
    <property type="entry name" value="AcrB_DN_DC_subdom"/>
</dbReference>
<feature type="transmembrane region" description="Helical" evidence="1">
    <location>
        <begin position="461"/>
        <end position="479"/>
    </location>
</feature>
<dbReference type="RefSeq" id="WP_230528155.1">
    <property type="nucleotide sequence ID" value="NZ_JAJGAK010000004.1"/>
</dbReference>
<dbReference type="Gene3D" id="3.30.2090.10">
    <property type="entry name" value="Multidrug efflux transporter AcrB TolC docking domain, DN and DC subdomains"/>
    <property type="match status" value="2"/>
</dbReference>
<feature type="transmembrane region" description="Helical" evidence="1">
    <location>
        <begin position="522"/>
        <end position="544"/>
    </location>
</feature>
<feature type="transmembrane region" description="Helical" evidence="1">
    <location>
        <begin position="912"/>
        <end position="931"/>
    </location>
</feature>
<feature type="transmembrane region" description="Helical" evidence="1">
    <location>
        <begin position="429"/>
        <end position="449"/>
    </location>
</feature>
<dbReference type="InterPro" id="IPR001036">
    <property type="entry name" value="Acrflvin-R"/>
</dbReference>
<protein>
    <submittedName>
        <fullName evidence="2">Efflux RND transporter permease subunit</fullName>
    </submittedName>
</protein>
<dbReference type="EMBL" id="JAJGAK010000004">
    <property type="protein sequence ID" value="MCC8364363.1"/>
    <property type="molecule type" value="Genomic_DNA"/>
</dbReference>
<feature type="transmembrane region" description="Helical" evidence="1">
    <location>
        <begin position="994"/>
        <end position="1020"/>
    </location>
</feature>
<reference evidence="2" key="1">
    <citation type="submission" date="2021-10" db="EMBL/GenBank/DDBJ databases">
        <authorList>
            <person name="Lyu M."/>
            <person name="Wang X."/>
            <person name="Meng X."/>
            <person name="Xu K."/>
        </authorList>
    </citation>
    <scope>NUCLEOTIDE SEQUENCE</scope>
    <source>
        <strain evidence="2">A6</strain>
    </source>
</reference>